<evidence type="ECO:0000313" key="5">
    <source>
        <dbReference type="Proteomes" id="UP000192477"/>
    </source>
</evidence>
<proteinExistence type="predicted"/>
<dbReference type="SMART" id="SM00530">
    <property type="entry name" value="HTH_XRE"/>
    <property type="match status" value="1"/>
</dbReference>
<dbReference type="Proteomes" id="UP000192477">
    <property type="component" value="Unassembled WGS sequence"/>
</dbReference>
<feature type="domain" description="HTH cro/C1-type" evidence="3">
    <location>
        <begin position="7"/>
        <end position="61"/>
    </location>
</feature>
<feature type="transmembrane region" description="Helical" evidence="2">
    <location>
        <begin position="81"/>
        <end position="101"/>
    </location>
</feature>
<dbReference type="Gene3D" id="1.10.260.40">
    <property type="entry name" value="lambda repressor-like DNA-binding domains"/>
    <property type="match status" value="1"/>
</dbReference>
<accession>A0A1V8YC86</accession>
<gene>
    <name evidence="4" type="ORF">BH747_07280</name>
</gene>
<protein>
    <submittedName>
        <fullName evidence="4">DNA-binding protein</fullName>
    </submittedName>
</protein>
<dbReference type="RefSeq" id="WP_081183677.1">
    <property type="nucleotide sequence ID" value="NZ_MJEA01000006.1"/>
</dbReference>
<evidence type="ECO:0000256" key="1">
    <source>
        <dbReference type="ARBA" id="ARBA00023125"/>
    </source>
</evidence>
<dbReference type="CDD" id="cd00093">
    <property type="entry name" value="HTH_XRE"/>
    <property type="match status" value="1"/>
</dbReference>
<dbReference type="InterPro" id="IPR001387">
    <property type="entry name" value="Cro/C1-type_HTH"/>
</dbReference>
<dbReference type="EMBL" id="MJEA01000006">
    <property type="protein sequence ID" value="OQO70225.1"/>
    <property type="molecule type" value="Genomic_DNA"/>
</dbReference>
<dbReference type="PANTHER" id="PTHR46558">
    <property type="entry name" value="TRACRIPTIONAL REGULATORY PROTEIN-RELATED-RELATED"/>
    <property type="match status" value="1"/>
</dbReference>
<dbReference type="PROSITE" id="PS50943">
    <property type="entry name" value="HTH_CROC1"/>
    <property type="match status" value="1"/>
</dbReference>
<keyword evidence="2" id="KW-1133">Transmembrane helix</keyword>
<evidence type="ECO:0000313" key="4">
    <source>
        <dbReference type="EMBL" id="OQO70225.1"/>
    </source>
</evidence>
<comment type="caution">
    <text evidence="4">The sequence shown here is derived from an EMBL/GenBank/DDBJ whole genome shotgun (WGS) entry which is preliminary data.</text>
</comment>
<dbReference type="Pfam" id="PF01381">
    <property type="entry name" value="HTH_3"/>
    <property type="match status" value="1"/>
</dbReference>
<dbReference type="InterPro" id="IPR010982">
    <property type="entry name" value="Lambda_DNA-bd_dom_sf"/>
</dbReference>
<keyword evidence="2" id="KW-0472">Membrane</keyword>
<reference evidence="4 5" key="1">
    <citation type="journal article" date="2017" name="BMC Microbiol.">
        <title>Comparative genomics of Enterococcus spp. isolated from bovine feces.</title>
        <authorList>
            <person name="Beukers A.G."/>
            <person name="Zaheer R."/>
            <person name="Goji N."/>
            <person name="Amoako K.K."/>
            <person name="Chaves A.V."/>
            <person name="Ward M.P."/>
            <person name="McAllister T.A."/>
        </authorList>
    </citation>
    <scope>NUCLEOTIDE SEQUENCE [LARGE SCALE GENOMIC DNA]</scope>
    <source>
        <strain evidence="4 5">F1129D 143</strain>
    </source>
</reference>
<dbReference type="AlphaFoldDB" id="A0A1V8YC86"/>
<organism evidence="4 5">
    <name type="scientific">Enterococcus villorum</name>
    <dbReference type="NCBI Taxonomy" id="112904"/>
    <lineage>
        <taxon>Bacteria</taxon>
        <taxon>Bacillati</taxon>
        <taxon>Bacillota</taxon>
        <taxon>Bacilli</taxon>
        <taxon>Lactobacillales</taxon>
        <taxon>Enterococcaceae</taxon>
        <taxon>Enterococcus</taxon>
    </lineage>
</organism>
<evidence type="ECO:0000259" key="3">
    <source>
        <dbReference type="PROSITE" id="PS50943"/>
    </source>
</evidence>
<dbReference type="GO" id="GO:0003677">
    <property type="term" value="F:DNA binding"/>
    <property type="evidence" value="ECO:0007669"/>
    <property type="project" value="UniProtKB-KW"/>
</dbReference>
<sequence>MSIDGMIKKYRKLNNLTQKELGARIGVSDKTISSWENNRTAPDLEMLTLLYETLDIPPNECIPITTGGAQQMKHKVSMNSFFLILFLFIVFFSFFLINFQYKNEWLDRFNPILKSQTGYTTLPLGNIDGSTEFWVVNDAFGHGTWLTFSVGETTDEKKYAIVKHKGLYVKEARLISWDSIPTDIKDLIHLNYDESMKRMNGEPNHH</sequence>
<dbReference type="PANTHER" id="PTHR46558:SF11">
    <property type="entry name" value="HTH-TYPE TRANSCRIPTIONAL REGULATOR XRE"/>
    <property type="match status" value="1"/>
</dbReference>
<keyword evidence="1 4" id="KW-0238">DNA-binding</keyword>
<keyword evidence="2" id="KW-0812">Transmembrane</keyword>
<dbReference type="STRING" id="112904.BH747_07280"/>
<dbReference type="SUPFAM" id="SSF47413">
    <property type="entry name" value="lambda repressor-like DNA-binding domains"/>
    <property type="match status" value="1"/>
</dbReference>
<name>A0A1V8YC86_9ENTE</name>
<evidence type="ECO:0000256" key="2">
    <source>
        <dbReference type="SAM" id="Phobius"/>
    </source>
</evidence>
<dbReference type="OrthoDB" id="9805856at2"/>